<accession>A0A182VCR2</accession>
<feature type="compositionally biased region" description="Low complexity" evidence="1">
    <location>
        <begin position="35"/>
        <end position="71"/>
    </location>
</feature>
<dbReference type="EnsemblMetazoa" id="AMEM012752-RA">
    <property type="protein sequence ID" value="AMEM012752-PA"/>
    <property type="gene ID" value="AMEM012752"/>
</dbReference>
<feature type="region of interest" description="Disordered" evidence="1">
    <location>
        <begin position="35"/>
        <end position="85"/>
    </location>
</feature>
<sequence>MLWFKKRLSTLFGGGGKRTAKREVGKGAAAAAVAAAPDDSGPPVASAAAAASSTAATGGTANTGPSGNGSTPQPHPSKRCQSKKNAQEAAVAAVAASSNARCVQCSRGKQCRIHTAIVSRFHEDTRSVTRKLEGASVV</sequence>
<evidence type="ECO:0000313" key="3">
    <source>
        <dbReference type="Proteomes" id="UP000075903"/>
    </source>
</evidence>
<dbReference type="AlphaFoldDB" id="A0A182VCR2"/>
<evidence type="ECO:0000313" key="2">
    <source>
        <dbReference type="EnsemblMetazoa" id="AMEM012752-PA"/>
    </source>
</evidence>
<proteinExistence type="predicted"/>
<keyword evidence="3" id="KW-1185">Reference proteome</keyword>
<evidence type="ECO:0000256" key="1">
    <source>
        <dbReference type="SAM" id="MobiDB-lite"/>
    </source>
</evidence>
<name>A0A182VCR2_ANOME</name>
<organism evidence="2 3">
    <name type="scientific">Anopheles merus</name>
    <name type="common">Mosquito</name>
    <dbReference type="NCBI Taxonomy" id="30066"/>
    <lineage>
        <taxon>Eukaryota</taxon>
        <taxon>Metazoa</taxon>
        <taxon>Ecdysozoa</taxon>
        <taxon>Arthropoda</taxon>
        <taxon>Hexapoda</taxon>
        <taxon>Insecta</taxon>
        <taxon>Pterygota</taxon>
        <taxon>Neoptera</taxon>
        <taxon>Endopterygota</taxon>
        <taxon>Diptera</taxon>
        <taxon>Nematocera</taxon>
        <taxon>Culicoidea</taxon>
        <taxon>Culicidae</taxon>
        <taxon>Anophelinae</taxon>
        <taxon>Anopheles</taxon>
    </lineage>
</organism>
<dbReference type="Proteomes" id="UP000075903">
    <property type="component" value="Unassembled WGS sequence"/>
</dbReference>
<dbReference type="VEuPathDB" id="VectorBase:AMEM012752"/>
<protein>
    <submittedName>
        <fullName evidence="2">Uncharacterized protein</fullName>
    </submittedName>
</protein>
<reference evidence="2" key="1">
    <citation type="submission" date="2020-05" db="UniProtKB">
        <authorList>
            <consortium name="EnsemblMetazoa"/>
        </authorList>
    </citation>
    <scope>IDENTIFICATION</scope>
    <source>
        <strain evidence="2">MAF</strain>
    </source>
</reference>